<gene>
    <name evidence="3" type="ORF">HDK90DRAFT_441658</name>
</gene>
<feature type="domain" description="RTG2 C-terminal" evidence="2">
    <location>
        <begin position="337"/>
        <end position="541"/>
    </location>
</feature>
<dbReference type="SUPFAM" id="SSF53067">
    <property type="entry name" value="Actin-like ATPase domain"/>
    <property type="match status" value="2"/>
</dbReference>
<evidence type="ECO:0000313" key="3">
    <source>
        <dbReference type="EMBL" id="KAK8227283.1"/>
    </source>
</evidence>
<name>A0ABR1YFI9_9PEZI</name>
<dbReference type="InterPro" id="IPR003695">
    <property type="entry name" value="Ppx_GppA_N"/>
</dbReference>
<dbReference type="EMBL" id="JBBWRZ010000010">
    <property type="protein sequence ID" value="KAK8227283.1"/>
    <property type="molecule type" value="Genomic_DNA"/>
</dbReference>
<dbReference type="InterPro" id="IPR043129">
    <property type="entry name" value="ATPase_NBD"/>
</dbReference>
<keyword evidence="4" id="KW-1185">Reference proteome</keyword>
<proteinExistence type="predicted"/>
<dbReference type="PANTHER" id="PTHR30005:SF0">
    <property type="entry name" value="RETROGRADE REGULATION PROTEIN 2"/>
    <property type="match status" value="1"/>
</dbReference>
<dbReference type="InterPro" id="IPR050273">
    <property type="entry name" value="GppA/Ppx_hydrolase"/>
</dbReference>
<feature type="domain" description="Ppx/GppA phosphatase N-terminal" evidence="1">
    <location>
        <begin position="23"/>
        <end position="332"/>
    </location>
</feature>
<sequence>MANLKAVIDMGSNGIRFSISDISERTARILPTIYSDRLGLSLYDAQWHNGEKMPIPEDVIQQVVKAFLRFKVICSDYGVDEQNIEVLATEATRVALNSDEFLTAIKKSTGWSVRLLSKKEEGDFGAFGIASSFHHVRGLCMDLGGGSTQLSWIYAHNGEVLTSEMAVSLPYGAAALTQNPPPRARIAKISQEAIVSKLKEAYDSLNLPQELTKDLSEGRLNLYLSGGGFRGWGFALMDNHPSNPYPIPVINGFSVPAEMFHNTAAITAAVSAKAENSKLLKMHRLSKRRISQIPAVANLISCVGEAIPKLNTIYFCQGGVREGALFSSLPREIRAQHPLAVATKLAPNAPPDASAAAICELLRSAAPHGVSSWLVGGFVEALAASMFLHASLPKDINAACALQSTITGALAGAHGLSHNDRAALAIALCERYGGRKALDSINADLHDRLKGIVPDVWALRYFGRVAALIAAVYPACNVATYRRMEFQSEWDGRCLNVLVKLKQNALTDCDAIQESAEWIEKLGKKKHWEDGLGHKLDWTVQRVNQLER</sequence>
<dbReference type="Pfam" id="PF02541">
    <property type="entry name" value="Ppx-GppA"/>
    <property type="match status" value="1"/>
</dbReference>
<dbReference type="Pfam" id="PF23566">
    <property type="entry name" value="RTG2_C"/>
    <property type="match status" value="1"/>
</dbReference>
<dbReference type="PANTHER" id="PTHR30005">
    <property type="entry name" value="EXOPOLYPHOSPHATASE"/>
    <property type="match status" value="1"/>
</dbReference>
<evidence type="ECO:0000259" key="2">
    <source>
        <dbReference type="Pfam" id="PF23566"/>
    </source>
</evidence>
<protein>
    <submittedName>
        <fullName evidence="3">Retrograde regulation protein 2</fullName>
    </submittedName>
</protein>
<comment type="caution">
    <text evidence="3">The sequence shown here is derived from an EMBL/GenBank/DDBJ whole genome shotgun (WGS) entry which is preliminary data.</text>
</comment>
<evidence type="ECO:0000313" key="4">
    <source>
        <dbReference type="Proteomes" id="UP001492380"/>
    </source>
</evidence>
<dbReference type="InterPro" id="IPR057512">
    <property type="entry name" value="RTG2_C"/>
</dbReference>
<dbReference type="Gene3D" id="3.30.420.40">
    <property type="match status" value="1"/>
</dbReference>
<dbReference type="Gene3D" id="3.30.420.150">
    <property type="entry name" value="Exopolyphosphatase. Domain 2"/>
    <property type="match status" value="1"/>
</dbReference>
<accession>A0ABR1YFI9</accession>
<evidence type="ECO:0000259" key="1">
    <source>
        <dbReference type="Pfam" id="PF02541"/>
    </source>
</evidence>
<dbReference type="Proteomes" id="UP001492380">
    <property type="component" value="Unassembled WGS sequence"/>
</dbReference>
<organism evidence="3 4">
    <name type="scientific">Phyllosticta capitalensis</name>
    <dbReference type="NCBI Taxonomy" id="121624"/>
    <lineage>
        <taxon>Eukaryota</taxon>
        <taxon>Fungi</taxon>
        <taxon>Dikarya</taxon>
        <taxon>Ascomycota</taxon>
        <taxon>Pezizomycotina</taxon>
        <taxon>Dothideomycetes</taxon>
        <taxon>Dothideomycetes incertae sedis</taxon>
        <taxon>Botryosphaeriales</taxon>
        <taxon>Phyllostictaceae</taxon>
        <taxon>Phyllosticta</taxon>
    </lineage>
</organism>
<reference evidence="3 4" key="1">
    <citation type="submission" date="2024-04" db="EMBL/GenBank/DDBJ databases">
        <title>Phyllosticta paracitricarpa is synonymous to the EU quarantine fungus P. citricarpa based on phylogenomic analyses.</title>
        <authorList>
            <consortium name="Lawrence Berkeley National Laboratory"/>
            <person name="Van Ingen-Buijs V.A."/>
            <person name="Van Westerhoven A.C."/>
            <person name="Haridas S."/>
            <person name="Skiadas P."/>
            <person name="Martin F."/>
            <person name="Groenewald J.Z."/>
            <person name="Crous P.W."/>
            <person name="Seidl M.F."/>
        </authorList>
    </citation>
    <scope>NUCLEOTIDE SEQUENCE [LARGE SCALE GENOMIC DNA]</scope>
    <source>
        <strain evidence="3 4">CBS 123374</strain>
    </source>
</reference>